<sequence length="87" mass="10130">MMNQLCFETTERNNQSVLWPDVAMYWAISKKRDKKQEWMYFTHESHDNHSYKLGIAHDTSNDSAEVCFDVPWTNGSGIIDGPVAYLE</sequence>
<proteinExistence type="predicted"/>
<evidence type="ECO:0000313" key="2">
    <source>
        <dbReference type="Proteomes" id="UP000610373"/>
    </source>
</evidence>
<dbReference type="EMBL" id="CAJHIO010000028">
    <property type="protein sequence ID" value="CAD6493295.1"/>
    <property type="molecule type" value="Genomic_DNA"/>
</dbReference>
<comment type="caution">
    <text evidence="1">The sequence shown here is derived from an EMBL/GenBank/DDBJ whole genome shotgun (WGS) entry which is preliminary data.</text>
</comment>
<dbReference type="AlphaFoldDB" id="A0A811TEV5"/>
<gene>
    <name evidence="1" type="ORF">CHKLHMKO_00453</name>
</gene>
<reference evidence="1" key="1">
    <citation type="submission" date="2020-10" db="EMBL/GenBank/DDBJ databases">
        <authorList>
            <person name="Hahn C.J."/>
            <person name="Laso-Perez R."/>
            <person name="Vulcano F."/>
            <person name="Vaziourakis K.-M."/>
            <person name="Stokke R."/>
            <person name="Steen I.H."/>
            <person name="Teske A."/>
            <person name="Boetius A."/>
            <person name="Liebeke M."/>
            <person name="Amann R."/>
            <person name="Knittel K."/>
        </authorList>
    </citation>
    <scope>NUCLEOTIDE SEQUENCE</scope>
    <source>
        <strain evidence="1">Gfbio:e3339647-f889-4370-9287-4fb5cb688e4c:AG392O15_GoMArc1</strain>
    </source>
</reference>
<evidence type="ECO:0000313" key="1">
    <source>
        <dbReference type="EMBL" id="CAD6493295.1"/>
    </source>
</evidence>
<protein>
    <submittedName>
        <fullName evidence="1">Uncharacterized protein</fullName>
    </submittedName>
</protein>
<organism evidence="1 2">
    <name type="scientific">Candidatus Argoarchaeum ethanivorans</name>
    <dbReference type="NCBI Taxonomy" id="2608793"/>
    <lineage>
        <taxon>Archaea</taxon>
        <taxon>Methanobacteriati</taxon>
        <taxon>Methanobacteriota</taxon>
        <taxon>Stenosarchaea group</taxon>
        <taxon>Methanomicrobia</taxon>
        <taxon>Methanosarcinales</taxon>
        <taxon>Methanosarcinales incertae sedis</taxon>
        <taxon>GOM Arc I cluster</taxon>
        <taxon>Candidatus Argoarchaeum</taxon>
    </lineage>
</organism>
<name>A0A811TEV5_9EURY</name>
<accession>A0A811TEV5</accession>
<dbReference type="Proteomes" id="UP000610373">
    <property type="component" value="Unassembled WGS sequence"/>
</dbReference>